<feature type="compositionally biased region" description="Basic and acidic residues" evidence="11">
    <location>
        <begin position="1"/>
        <end position="16"/>
    </location>
</feature>
<dbReference type="SUPFAM" id="SSF57850">
    <property type="entry name" value="RING/U-box"/>
    <property type="match status" value="3"/>
</dbReference>
<feature type="domain" description="RING-type" evidence="12">
    <location>
        <begin position="110"/>
        <end position="324"/>
    </location>
</feature>
<evidence type="ECO:0000256" key="3">
    <source>
        <dbReference type="ARBA" id="ARBA00004906"/>
    </source>
</evidence>
<dbReference type="AlphaFoldDB" id="A0AAU9RDL6"/>
<dbReference type="Pfam" id="PF22191">
    <property type="entry name" value="IBR_1"/>
    <property type="match status" value="1"/>
</dbReference>
<keyword evidence="5" id="KW-0808">Transferase</keyword>
<keyword evidence="9" id="KW-0833">Ubl conjugation pathway</keyword>
<evidence type="ECO:0000256" key="6">
    <source>
        <dbReference type="ARBA" id="ARBA00022723"/>
    </source>
</evidence>
<keyword evidence="8" id="KW-0863">Zinc-finger</keyword>
<comment type="cofactor">
    <cofactor evidence="2">
        <name>Zn(2+)</name>
        <dbReference type="ChEBI" id="CHEBI:29105"/>
    </cofactor>
</comment>
<dbReference type="EMBL" id="OU466857">
    <property type="protein sequence ID" value="CAH2038805.1"/>
    <property type="molecule type" value="Genomic_DNA"/>
</dbReference>
<evidence type="ECO:0000256" key="11">
    <source>
        <dbReference type="SAM" id="MobiDB-lite"/>
    </source>
</evidence>
<dbReference type="EC" id="2.3.2.31" evidence="4"/>
<dbReference type="Pfam" id="PF01485">
    <property type="entry name" value="IBR"/>
    <property type="match status" value="1"/>
</dbReference>
<evidence type="ECO:0000313" key="13">
    <source>
        <dbReference type="EMBL" id="CAH2038805.1"/>
    </source>
</evidence>
<dbReference type="Proteomes" id="UP000836841">
    <property type="component" value="Chromosome 1"/>
</dbReference>
<evidence type="ECO:0000256" key="9">
    <source>
        <dbReference type="ARBA" id="ARBA00022786"/>
    </source>
</evidence>
<dbReference type="GO" id="GO:0008270">
    <property type="term" value="F:zinc ion binding"/>
    <property type="evidence" value="ECO:0007669"/>
    <property type="project" value="UniProtKB-KW"/>
</dbReference>
<evidence type="ECO:0000256" key="10">
    <source>
        <dbReference type="ARBA" id="ARBA00022833"/>
    </source>
</evidence>
<evidence type="ECO:0000256" key="1">
    <source>
        <dbReference type="ARBA" id="ARBA00001798"/>
    </source>
</evidence>
<keyword evidence="7" id="KW-0677">Repeat</keyword>
<dbReference type="Gene3D" id="1.20.120.1750">
    <property type="match status" value="1"/>
</dbReference>
<dbReference type="InterPro" id="IPR044066">
    <property type="entry name" value="TRIAD_supradom"/>
</dbReference>
<keyword evidence="14" id="KW-1185">Reference proteome</keyword>
<dbReference type="Gene3D" id="3.30.40.10">
    <property type="entry name" value="Zinc/RING finger domain, C3HC4 (zinc finger)"/>
    <property type="match status" value="1"/>
</dbReference>
<evidence type="ECO:0000256" key="2">
    <source>
        <dbReference type="ARBA" id="ARBA00001947"/>
    </source>
</evidence>
<dbReference type="SMART" id="SM00647">
    <property type="entry name" value="IBR"/>
    <property type="match status" value="2"/>
</dbReference>
<evidence type="ECO:0000256" key="8">
    <source>
        <dbReference type="ARBA" id="ARBA00022771"/>
    </source>
</evidence>
<organism evidence="13 14">
    <name type="scientific">Thlaspi arvense</name>
    <name type="common">Field penny-cress</name>
    <dbReference type="NCBI Taxonomy" id="13288"/>
    <lineage>
        <taxon>Eukaryota</taxon>
        <taxon>Viridiplantae</taxon>
        <taxon>Streptophyta</taxon>
        <taxon>Embryophyta</taxon>
        <taxon>Tracheophyta</taxon>
        <taxon>Spermatophyta</taxon>
        <taxon>Magnoliopsida</taxon>
        <taxon>eudicotyledons</taxon>
        <taxon>Gunneridae</taxon>
        <taxon>Pentapetalae</taxon>
        <taxon>rosids</taxon>
        <taxon>malvids</taxon>
        <taxon>Brassicales</taxon>
        <taxon>Brassicaceae</taxon>
        <taxon>Thlaspideae</taxon>
        <taxon>Thlaspi</taxon>
    </lineage>
</organism>
<sequence length="511" mass="58707">MDDPVARRLVKPHTESESGTPGEDDRTETSIQQQSHVTVLTEEYIRGMMERDIQKVSDICFISEADATLLLPKFRRSVSRFHTEWFDDAKSVRKSVGLLERPLDQPSDDKEFFCGVCSKFHPLEKSASVSCGHRVCTCCWTRHISNIINEAPATEWDWRLKCPYSCPASVGRDMIDRFASEEDKSKYDRYLLKSYVEDSKTMILCPRVASGRSCAIDVSPADSGKSAVYCVCLLSFCWNCSKDVHSPVDCKSAAKWLAMNSSEFQDPNWILANTVSCPKCKRRIEEGQDFSLKMQCLPPCNYDFCWLCRSDWSEHGEGACDIDAVSYEEADQQWKTAELAADRYADYYENWKSNELLMEKAKAALQQSHAELIPNLSNTQLATVPQLQFIAEAWYQIMECRRVLKWTYAYGYYLREDEVEKQDFLKHKQVDGEIPLEKLFYYAQHELQKFLDAEGISEDFAQFKFTLTRLTSITRNHYERLVRELEDGLTNVVPASRPQRACSEDHASGSP</sequence>
<proteinExistence type="predicted"/>
<evidence type="ECO:0000256" key="7">
    <source>
        <dbReference type="ARBA" id="ARBA00022737"/>
    </source>
</evidence>
<dbReference type="GO" id="GO:0061630">
    <property type="term" value="F:ubiquitin protein ligase activity"/>
    <property type="evidence" value="ECO:0007669"/>
    <property type="project" value="UniProtKB-EC"/>
</dbReference>
<name>A0AAU9RDL6_THLAR</name>
<keyword evidence="10" id="KW-0862">Zinc</keyword>
<gene>
    <name evidence="13" type="ORF">TAV2_LOCUS2375</name>
</gene>
<protein>
    <recommendedName>
        <fullName evidence="4">RBR-type E3 ubiquitin transferase</fullName>
        <ecNumber evidence="4">2.3.2.31</ecNumber>
    </recommendedName>
</protein>
<evidence type="ECO:0000256" key="5">
    <source>
        <dbReference type="ARBA" id="ARBA00022679"/>
    </source>
</evidence>
<dbReference type="InterPro" id="IPR013083">
    <property type="entry name" value="Znf_RING/FYVE/PHD"/>
</dbReference>
<evidence type="ECO:0000259" key="12">
    <source>
        <dbReference type="PROSITE" id="PS51873"/>
    </source>
</evidence>
<feature type="region of interest" description="Disordered" evidence="11">
    <location>
        <begin position="1"/>
        <end position="33"/>
    </location>
</feature>
<evidence type="ECO:0000256" key="4">
    <source>
        <dbReference type="ARBA" id="ARBA00012251"/>
    </source>
</evidence>
<dbReference type="GO" id="GO:0016567">
    <property type="term" value="P:protein ubiquitination"/>
    <property type="evidence" value="ECO:0007669"/>
    <property type="project" value="InterPro"/>
</dbReference>
<dbReference type="PANTHER" id="PTHR11685">
    <property type="entry name" value="RBR FAMILY RING FINGER AND IBR DOMAIN-CONTAINING"/>
    <property type="match status" value="1"/>
</dbReference>
<evidence type="ECO:0000313" key="14">
    <source>
        <dbReference type="Proteomes" id="UP000836841"/>
    </source>
</evidence>
<accession>A0AAU9RDL6</accession>
<dbReference type="InterPro" id="IPR031127">
    <property type="entry name" value="E3_UB_ligase_RBR"/>
</dbReference>
<reference evidence="13 14" key="1">
    <citation type="submission" date="2022-03" db="EMBL/GenBank/DDBJ databases">
        <authorList>
            <person name="Nunn A."/>
            <person name="Chopra R."/>
            <person name="Nunn A."/>
            <person name="Contreras Garrido A."/>
        </authorList>
    </citation>
    <scope>NUCLEOTIDE SEQUENCE [LARGE SCALE GENOMIC DNA]</scope>
</reference>
<keyword evidence="6" id="KW-0479">Metal-binding</keyword>
<dbReference type="PROSITE" id="PS51873">
    <property type="entry name" value="TRIAD"/>
    <property type="match status" value="1"/>
</dbReference>
<comment type="catalytic activity">
    <reaction evidence="1">
        <text>[E2 ubiquitin-conjugating enzyme]-S-ubiquitinyl-L-cysteine + [acceptor protein]-L-lysine = [E2 ubiquitin-conjugating enzyme]-L-cysteine + [acceptor protein]-N(6)-ubiquitinyl-L-lysine.</text>
        <dbReference type="EC" id="2.3.2.31"/>
    </reaction>
</comment>
<comment type="pathway">
    <text evidence="3">Protein modification; protein ubiquitination.</text>
</comment>
<dbReference type="InterPro" id="IPR002867">
    <property type="entry name" value="IBR_dom"/>
</dbReference>